<gene>
    <name evidence="1" type="ORF">AY601_0558</name>
</gene>
<dbReference type="AlphaFoldDB" id="A0A127V7Z9"/>
<organism evidence="1 2">
    <name type="scientific">Pedobacter cryoconitis</name>
    <dbReference type="NCBI Taxonomy" id="188932"/>
    <lineage>
        <taxon>Bacteria</taxon>
        <taxon>Pseudomonadati</taxon>
        <taxon>Bacteroidota</taxon>
        <taxon>Sphingobacteriia</taxon>
        <taxon>Sphingobacteriales</taxon>
        <taxon>Sphingobacteriaceae</taxon>
        <taxon>Pedobacter</taxon>
    </lineage>
</organism>
<dbReference type="KEGG" id="pcm:AY601_0558"/>
<dbReference type="EMBL" id="CP014504">
    <property type="protein sequence ID" value="AMP97512.1"/>
    <property type="molecule type" value="Genomic_DNA"/>
</dbReference>
<dbReference type="RefSeq" id="WP_068396094.1">
    <property type="nucleotide sequence ID" value="NZ_CP014504.1"/>
</dbReference>
<evidence type="ECO:0000313" key="1">
    <source>
        <dbReference type="EMBL" id="AMP97512.1"/>
    </source>
</evidence>
<dbReference type="InterPro" id="IPR047713">
    <property type="entry name" value="DHCW_cupin"/>
</dbReference>
<keyword evidence="2" id="KW-1185">Reference proteome</keyword>
<dbReference type="SUPFAM" id="SSF51182">
    <property type="entry name" value="RmlC-like cupins"/>
    <property type="match status" value="1"/>
</dbReference>
<dbReference type="InterPro" id="IPR011051">
    <property type="entry name" value="RmlC_Cupin_sf"/>
</dbReference>
<name>A0A127V7Z9_9SPHI</name>
<proteinExistence type="predicted"/>
<sequence length="114" mass="12975">MHSGGIPFQNTDWENIPAIQHPGETGVAYWKTLEFGDLRIRVVEYSENYKADHWCSKGHIIYCIEGEMISELADGSQHKLSKGMSYQVSDELSSHRTFSEYGVKLFIVDGSFLK</sequence>
<dbReference type="NCBIfam" id="NF038084">
    <property type="entry name" value="DHCW_cupin"/>
    <property type="match status" value="1"/>
</dbReference>
<protein>
    <recommendedName>
        <fullName evidence="3">DHCW motif cupin fold protein</fullName>
    </recommendedName>
</protein>
<reference evidence="1 2" key="1">
    <citation type="submission" date="2016-03" db="EMBL/GenBank/DDBJ databases">
        <title>Complete genome sequence of Pedobacter cryoconitis PAMC 27485.</title>
        <authorList>
            <person name="Lee J."/>
            <person name="Kim O.-S."/>
        </authorList>
    </citation>
    <scope>NUCLEOTIDE SEQUENCE [LARGE SCALE GENOMIC DNA]</scope>
    <source>
        <strain evidence="1 2">PAMC 27485</strain>
    </source>
</reference>
<evidence type="ECO:0000313" key="2">
    <source>
        <dbReference type="Proteomes" id="UP000071561"/>
    </source>
</evidence>
<dbReference type="PATRIC" id="fig|188932.3.peg.573"/>
<dbReference type="Proteomes" id="UP000071561">
    <property type="component" value="Chromosome"/>
</dbReference>
<accession>A0A127V7Z9</accession>
<dbReference type="OrthoDB" id="9794443at2"/>
<evidence type="ECO:0008006" key="3">
    <source>
        <dbReference type="Google" id="ProtNLM"/>
    </source>
</evidence>